<feature type="compositionally biased region" description="Polar residues" evidence="2">
    <location>
        <begin position="786"/>
        <end position="797"/>
    </location>
</feature>
<dbReference type="InterPro" id="IPR018513">
    <property type="entry name" value="Cell_synthase_bac"/>
</dbReference>
<dbReference type="Pfam" id="PF03170">
    <property type="entry name" value="BcsB"/>
    <property type="match status" value="1"/>
</dbReference>
<keyword evidence="1" id="KW-1003">Cell membrane</keyword>
<dbReference type="GO" id="GO:0030244">
    <property type="term" value="P:cellulose biosynthetic process"/>
    <property type="evidence" value="ECO:0007669"/>
    <property type="project" value="UniProtKB-KW"/>
</dbReference>
<comment type="similarity">
    <text evidence="1">Belongs to the AcsB/BcsB family.</text>
</comment>
<comment type="caution">
    <text evidence="1">Lacks conserved residue(s) required for the propagation of feature annotation.</text>
</comment>
<protein>
    <recommendedName>
        <fullName evidence="1">Cyclic di-GMP-binding protein</fullName>
    </recommendedName>
    <alternativeName>
        <fullName evidence="1">Cellulose synthase regulatory subunit</fullName>
    </alternativeName>
</protein>
<evidence type="ECO:0000256" key="1">
    <source>
        <dbReference type="RuleBase" id="RU365021"/>
    </source>
</evidence>
<dbReference type="Gene3D" id="2.60.120.260">
    <property type="entry name" value="Galactose-binding domain-like"/>
    <property type="match status" value="2"/>
</dbReference>
<dbReference type="EMBL" id="CADIKL010000022">
    <property type="protein sequence ID" value="CAB3795860.1"/>
    <property type="molecule type" value="Genomic_DNA"/>
</dbReference>
<dbReference type="GO" id="GO:0006011">
    <property type="term" value="P:UDP-alpha-D-glucose metabolic process"/>
    <property type="evidence" value="ECO:0007669"/>
    <property type="project" value="InterPro"/>
</dbReference>
<dbReference type="RefSeq" id="WP_227875301.1">
    <property type="nucleotide sequence ID" value="NZ_CADIKL010000022.1"/>
</dbReference>
<proteinExistence type="inferred from homology"/>
<dbReference type="UniPathway" id="UPA00694"/>
<comment type="subunit">
    <text evidence="1">Tightly associated with the cellulose synthase catalytic subunit.</text>
</comment>
<keyword evidence="1" id="KW-1133">Transmembrane helix</keyword>
<keyword evidence="4" id="KW-1185">Reference proteome</keyword>
<keyword evidence="1" id="KW-0472">Membrane</keyword>
<feature type="region of interest" description="Disordered" evidence="2">
    <location>
        <begin position="1"/>
        <end position="21"/>
    </location>
</feature>
<evidence type="ECO:0000256" key="2">
    <source>
        <dbReference type="SAM" id="MobiDB-lite"/>
    </source>
</evidence>
<keyword evidence="1" id="KW-0135">Cellulose biosynthesis</keyword>
<evidence type="ECO:0000313" key="4">
    <source>
        <dbReference type="Proteomes" id="UP000494119"/>
    </source>
</evidence>
<keyword evidence="1" id="KW-0812">Transmembrane</keyword>
<comment type="function">
    <text evidence="1">Binds the cellulose synthase activator, bis-(3'-5') cyclic diguanylic acid (c-di-GMP).</text>
</comment>
<organism evidence="3 4">
    <name type="scientific">Paraburkholderia caffeinitolerans</name>
    <dbReference type="NCBI Taxonomy" id="1723730"/>
    <lineage>
        <taxon>Bacteria</taxon>
        <taxon>Pseudomonadati</taxon>
        <taxon>Pseudomonadota</taxon>
        <taxon>Betaproteobacteria</taxon>
        <taxon>Burkholderiales</taxon>
        <taxon>Burkholderiaceae</taxon>
        <taxon>Paraburkholderia</taxon>
    </lineage>
</organism>
<evidence type="ECO:0000313" key="3">
    <source>
        <dbReference type="EMBL" id="CAB3795860.1"/>
    </source>
</evidence>
<comment type="subcellular location">
    <subcellularLocation>
        <location evidence="1">Cell inner membrane</location>
    </subcellularLocation>
</comment>
<gene>
    <name evidence="3" type="ORF">LMG28688_04182</name>
</gene>
<accession>A0A6J5GE45</accession>
<dbReference type="GO" id="GO:0005886">
    <property type="term" value="C:plasma membrane"/>
    <property type="evidence" value="ECO:0007669"/>
    <property type="project" value="UniProtKB-SubCell"/>
</dbReference>
<dbReference type="AlphaFoldDB" id="A0A6J5GE45"/>
<keyword evidence="1" id="KW-0997">Cell inner membrane</keyword>
<sequence length="797" mass="82418">MKSNSTLHRGPGAADPEGIAGTRCPRGKRIAMAVYALYAASAALSALLSTLSTNAHAAPADLAGAFAQLGAGRVESRTVSLADLGMREPVVLRAPDAVQELYLPVPADLPIQNATLQLDANYMRGNGGRTTFLLSLDGTPVQSRNLTEAQGDGSISLGVDGAPRPSGFVRVGLQWSSVLSDAYCTDQTAIANLWRVAPTTRLSYQFDAASIHDVRTAWSALPSKPVVMVSGAKLDAAAYDVAWRLEALLMRSGASPVTQIMPAVGDTVHLGSVQMNAALQSLPAFAALAAGGDHKIANPAELGALIALAPEGAFAPNVVIDDAALRAHISEALDALRAQVQGVSPEAAQAFDAWRKRAGGPLLATSSDPLVKGEVALVHPGGLPTVVVGDDLGVSALSRVWSAVGASNRLVVHELAPSPNRSAGGSTDQLALSLVGGTPRTLNVLTSADWDANFDLAAVSGNGEIPRRVELDLAAAPAADRNGQTASVFFNGVLIGAKLLDTDGRQQRLSADIPAYALGTTNTLRVRFQRPPQGECRPREQGYPVAVLPGSHLVLGQGPLAENFTGMIVRFSQQATVLVPQSYLADPVASLPRIARLANATGVSPTRATLQAVADGQAAQPAGPFLAADVTLDKQDGHASFENGRVTLKGRGGATLMDVSGLAKVGVIEVVRSGSTPGVLYRSVGAPPELPASLQYLQGDVAIVAGSGVLKQFDTQYAGGVPPLDDQRSWLTRHWASWGVPSISIAVLLALIFGAGFARSRARKRSAAAAEAKAKESENAAAQEGGDNSSNSDNKQG</sequence>
<feature type="transmembrane region" description="Helical" evidence="1">
    <location>
        <begin position="735"/>
        <end position="758"/>
    </location>
</feature>
<reference evidence="3 4" key="1">
    <citation type="submission" date="2020-04" db="EMBL/GenBank/DDBJ databases">
        <authorList>
            <person name="De Canck E."/>
        </authorList>
    </citation>
    <scope>NUCLEOTIDE SEQUENCE [LARGE SCALE GENOMIC DNA]</scope>
    <source>
        <strain evidence="3 4">LMG 28688</strain>
    </source>
</reference>
<name>A0A6J5GE45_9BURK</name>
<dbReference type="Proteomes" id="UP000494119">
    <property type="component" value="Unassembled WGS sequence"/>
</dbReference>
<feature type="transmembrane region" description="Helical" evidence="1">
    <location>
        <begin position="30"/>
        <end position="51"/>
    </location>
</feature>
<comment type="pathway">
    <text evidence="1">Glycan metabolism; bacterial cellulose biosynthesis.</text>
</comment>
<keyword evidence="1" id="KW-0973">c-di-GMP</keyword>
<feature type="region of interest" description="Disordered" evidence="2">
    <location>
        <begin position="767"/>
        <end position="797"/>
    </location>
</feature>